<keyword evidence="2" id="KW-1185">Reference proteome</keyword>
<name>A0A326TUA4_THEHA</name>
<organism evidence="1 2">
    <name type="scientific">Thermosporothrix hazakensis</name>
    <dbReference type="NCBI Taxonomy" id="644383"/>
    <lineage>
        <taxon>Bacteria</taxon>
        <taxon>Bacillati</taxon>
        <taxon>Chloroflexota</taxon>
        <taxon>Ktedonobacteria</taxon>
        <taxon>Ktedonobacterales</taxon>
        <taxon>Thermosporotrichaceae</taxon>
        <taxon>Thermosporothrix</taxon>
    </lineage>
</organism>
<accession>A0A326TUA4</accession>
<sequence length="86" mass="10222">MIIKHMFLLPALIQARRHNTSVPYMRDALYMQYKRKQEQWNEEQYQTALLTLAFQYPADVYKHVYKGDLHAEGVTEEKAGSTWQSD</sequence>
<comment type="caution">
    <text evidence="1">The sequence shown here is derived from an EMBL/GenBank/DDBJ whole genome shotgun (WGS) entry which is preliminary data.</text>
</comment>
<evidence type="ECO:0000313" key="1">
    <source>
        <dbReference type="EMBL" id="PZW19700.1"/>
    </source>
</evidence>
<gene>
    <name evidence="1" type="ORF">EI42_06009</name>
</gene>
<protein>
    <submittedName>
        <fullName evidence="1">Uncharacterized protein</fullName>
    </submittedName>
</protein>
<dbReference type="AlphaFoldDB" id="A0A326TUA4"/>
<evidence type="ECO:0000313" key="2">
    <source>
        <dbReference type="Proteomes" id="UP000248806"/>
    </source>
</evidence>
<reference evidence="1 2" key="1">
    <citation type="submission" date="2018-06" db="EMBL/GenBank/DDBJ databases">
        <title>Genomic Encyclopedia of Archaeal and Bacterial Type Strains, Phase II (KMG-II): from individual species to whole genera.</title>
        <authorList>
            <person name="Goeker M."/>
        </authorList>
    </citation>
    <scope>NUCLEOTIDE SEQUENCE [LARGE SCALE GENOMIC DNA]</scope>
    <source>
        <strain evidence="1 2">ATCC BAA-1881</strain>
    </source>
</reference>
<dbReference type="Proteomes" id="UP000248806">
    <property type="component" value="Unassembled WGS sequence"/>
</dbReference>
<dbReference type="EMBL" id="QKUF01000044">
    <property type="protein sequence ID" value="PZW19700.1"/>
    <property type="molecule type" value="Genomic_DNA"/>
</dbReference>
<proteinExistence type="predicted"/>